<keyword evidence="2" id="KW-1185">Reference proteome</keyword>
<dbReference type="EMBL" id="HF935680">
    <property type="protein sequence ID" value="CCX12141.1"/>
    <property type="molecule type" value="Genomic_DNA"/>
</dbReference>
<dbReference type="AlphaFoldDB" id="U4L5Q0"/>
<evidence type="ECO:0000313" key="2">
    <source>
        <dbReference type="Proteomes" id="UP000018144"/>
    </source>
</evidence>
<proteinExistence type="predicted"/>
<organism evidence="1 2">
    <name type="scientific">Pyronema omphalodes (strain CBS 100304)</name>
    <name type="common">Pyronema confluens</name>
    <dbReference type="NCBI Taxonomy" id="1076935"/>
    <lineage>
        <taxon>Eukaryota</taxon>
        <taxon>Fungi</taxon>
        <taxon>Dikarya</taxon>
        <taxon>Ascomycota</taxon>
        <taxon>Pezizomycotina</taxon>
        <taxon>Pezizomycetes</taxon>
        <taxon>Pezizales</taxon>
        <taxon>Pyronemataceae</taxon>
        <taxon>Pyronema</taxon>
    </lineage>
</organism>
<gene>
    <name evidence="1" type="ORF">PCON_11735</name>
</gene>
<dbReference type="Proteomes" id="UP000018144">
    <property type="component" value="Unassembled WGS sequence"/>
</dbReference>
<name>U4L5Q0_PYROM</name>
<accession>U4L5Q0</accession>
<evidence type="ECO:0000313" key="1">
    <source>
        <dbReference type="EMBL" id="CCX12141.1"/>
    </source>
</evidence>
<reference evidence="1 2" key="1">
    <citation type="journal article" date="2013" name="PLoS Genet.">
        <title>The genome and development-dependent transcriptomes of Pyronema confluens: a window into fungal evolution.</title>
        <authorList>
            <person name="Traeger S."/>
            <person name="Altegoer F."/>
            <person name="Freitag M."/>
            <person name="Gabaldon T."/>
            <person name="Kempken F."/>
            <person name="Kumar A."/>
            <person name="Marcet-Houben M."/>
            <person name="Poggeler S."/>
            <person name="Stajich J.E."/>
            <person name="Nowrousian M."/>
        </authorList>
    </citation>
    <scope>NUCLEOTIDE SEQUENCE [LARGE SCALE GENOMIC DNA]</scope>
    <source>
        <strain evidence="2">CBS 100304</strain>
        <tissue evidence="1">Vegetative mycelium</tissue>
    </source>
</reference>
<sequence>MRDLNKEKILNIQYWVKLRHLETQYIEQKASIKMMEHKLQMYDNKVKMSTEDIKENTRKLVQRFDRSETKLDHSRQHRMEKVEFGPHHCWEIQLFPRSL</sequence>
<protein>
    <submittedName>
        <fullName evidence="1">Uncharacterized protein</fullName>
    </submittedName>
</protein>